<organism evidence="2 3">
    <name type="scientific">Parvibacter caecicola</name>
    <dbReference type="NCBI Taxonomy" id="747645"/>
    <lineage>
        <taxon>Bacteria</taxon>
        <taxon>Bacillati</taxon>
        <taxon>Actinomycetota</taxon>
        <taxon>Coriobacteriia</taxon>
        <taxon>Coriobacteriales</taxon>
        <taxon>Coriobacteriaceae</taxon>
        <taxon>Parvibacter</taxon>
    </lineage>
</organism>
<dbReference type="Proteomes" id="UP000530850">
    <property type="component" value="Unassembled WGS sequence"/>
</dbReference>
<comment type="caution">
    <text evidence="2">The sequence shown here is derived from an EMBL/GenBank/DDBJ whole genome shotgun (WGS) entry which is preliminary data.</text>
</comment>
<accession>A0A7W5D134</accession>
<dbReference type="GeneID" id="82191385"/>
<name>A0A7W5D134_9ACTN</name>
<dbReference type="RefSeq" id="WP_016310171.1">
    <property type="nucleotide sequence ID" value="NZ_JACHYA010000001.1"/>
</dbReference>
<evidence type="ECO:0000256" key="1">
    <source>
        <dbReference type="SAM" id="Phobius"/>
    </source>
</evidence>
<proteinExistence type="predicted"/>
<evidence type="ECO:0000313" key="3">
    <source>
        <dbReference type="Proteomes" id="UP000530850"/>
    </source>
</evidence>
<gene>
    <name evidence="2" type="ORF">FHR31_000568</name>
</gene>
<keyword evidence="1" id="KW-0472">Membrane</keyword>
<reference evidence="2 3" key="1">
    <citation type="submission" date="2020-08" db="EMBL/GenBank/DDBJ databases">
        <title>Sequencing the genomes of 1000 actinobacteria strains.</title>
        <authorList>
            <person name="Klenk H.-P."/>
        </authorList>
    </citation>
    <scope>NUCLEOTIDE SEQUENCE [LARGE SCALE GENOMIC DNA]</scope>
    <source>
        <strain evidence="2 3">DSM 22242</strain>
    </source>
</reference>
<keyword evidence="1" id="KW-1133">Transmembrane helix</keyword>
<protein>
    <submittedName>
        <fullName evidence="2">Uncharacterized protein</fullName>
    </submittedName>
</protein>
<feature type="transmembrane region" description="Helical" evidence="1">
    <location>
        <begin position="39"/>
        <end position="72"/>
    </location>
</feature>
<sequence>MIDEVNDACKKLNKGLGVPVSPPNPGEKALGRASAVNVVLGIGLVAVGALTSLKWCAVLGIAAIGSSAVMAWESKRRRDD</sequence>
<evidence type="ECO:0000313" key="2">
    <source>
        <dbReference type="EMBL" id="MBB3170788.1"/>
    </source>
</evidence>
<keyword evidence="1" id="KW-0812">Transmembrane</keyword>
<dbReference type="AlphaFoldDB" id="A0A7W5D134"/>
<dbReference type="EMBL" id="JACHYA010000001">
    <property type="protein sequence ID" value="MBB3170788.1"/>
    <property type="molecule type" value="Genomic_DNA"/>
</dbReference>